<feature type="region of interest" description="Disordered" evidence="2">
    <location>
        <begin position="854"/>
        <end position="899"/>
    </location>
</feature>
<feature type="region of interest" description="Disordered" evidence="2">
    <location>
        <begin position="957"/>
        <end position="1002"/>
    </location>
</feature>
<organism evidence="3 4">
    <name type="scientific">Magallana gigas</name>
    <name type="common">Pacific oyster</name>
    <name type="synonym">Crassostrea gigas</name>
    <dbReference type="NCBI Taxonomy" id="29159"/>
    <lineage>
        <taxon>Eukaryota</taxon>
        <taxon>Metazoa</taxon>
        <taxon>Spiralia</taxon>
        <taxon>Lophotrochozoa</taxon>
        <taxon>Mollusca</taxon>
        <taxon>Bivalvia</taxon>
        <taxon>Autobranchia</taxon>
        <taxon>Pteriomorphia</taxon>
        <taxon>Ostreida</taxon>
        <taxon>Ostreoidea</taxon>
        <taxon>Ostreidae</taxon>
        <taxon>Magallana</taxon>
    </lineage>
</organism>
<feature type="region of interest" description="Disordered" evidence="2">
    <location>
        <begin position="1179"/>
        <end position="1199"/>
    </location>
</feature>
<feature type="compositionally biased region" description="Basic and acidic residues" evidence="2">
    <location>
        <begin position="1259"/>
        <end position="1269"/>
    </location>
</feature>
<proteinExistence type="predicted"/>
<feature type="compositionally biased region" description="Basic and acidic residues" evidence="2">
    <location>
        <begin position="1129"/>
        <end position="1156"/>
    </location>
</feature>
<feature type="region of interest" description="Disordered" evidence="2">
    <location>
        <begin position="648"/>
        <end position="693"/>
    </location>
</feature>
<feature type="compositionally biased region" description="Basic and acidic residues" evidence="2">
    <location>
        <begin position="196"/>
        <end position="215"/>
    </location>
</feature>
<feature type="region of interest" description="Disordered" evidence="2">
    <location>
        <begin position="442"/>
        <end position="487"/>
    </location>
</feature>
<feature type="compositionally biased region" description="Basic and acidic residues" evidence="2">
    <location>
        <begin position="442"/>
        <end position="458"/>
    </location>
</feature>
<dbReference type="PROSITE" id="PS50330">
    <property type="entry name" value="UIM"/>
    <property type="match status" value="1"/>
</dbReference>
<protein>
    <submittedName>
        <fullName evidence="3">Uncharacterized protein</fullName>
    </submittedName>
</protein>
<feature type="compositionally biased region" description="Basic and acidic residues" evidence="2">
    <location>
        <begin position="545"/>
        <end position="561"/>
    </location>
</feature>
<evidence type="ECO:0000256" key="1">
    <source>
        <dbReference type="SAM" id="Coils"/>
    </source>
</evidence>
<feature type="region of interest" description="Disordered" evidence="2">
    <location>
        <begin position="339"/>
        <end position="384"/>
    </location>
</feature>
<feature type="compositionally biased region" description="Basic and acidic residues" evidence="2">
    <location>
        <begin position="854"/>
        <end position="870"/>
    </location>
</feature>
<reference evidence="3" key="1">
    <citation type="submission" date="2022-08" db="UniProtKB">
        <authorList>
            <consortium name="EnsemblMetazoa"/>
        </authorList>
    </citation>
    <scope>IDENTIFICATION</scope>
    <source>
        <strain evidence="3">05x7-T-G4-1.051#20</strain>
    </source>
</reference>
<feature type="compositionally biased region" description="Basic and acidic residues" evidence="2">
    <location>
        <begin position="1548"/>
        <end position="1561"/>
    </location>
</feature>
<name>A0A8W8N5E0_MAGGI</name>
<dbReference type="InterPro" id="IPR003903">
    <property type="entry name" value="UIM_dom"/>
</dbReference>
<feature type="compositionally biased region" description="Polar residues" evidence="2">
    <location>
        <begin position="128"/>
        <end position="137"/>
    </location>
</feature>
<feature type="coiled-coil region" evidence="1">
    <location>
        <begin position="33"/>
        <end position="106"/>
    </location>
</feature>
<feature type="compositionally biased region" description="Polar residues" evidence="2">
    <location>
        <begin position="145"/>
        <end position="155"/>
    </location>
</feature>
<feature type="region of interest" description="Disordered" evidence="2">
    <location>
        <begin position="1512"/>
        <end position="1561"/>
    </location>
</feature>
<dbReference type="Proteomes" id="UP000005408">
    <property type="component" value="Unassembled WGS sequence"/>
</dbReference>
<feature type="compositionally biased region" description="Polar residues" evidence="2">
    <location>
        <begin position="162"/>
        <end position="178"/>
    </location>
</feature>
<feature type="region of interest" description="Disordered" evidence="2">
    <location>
        <begin position="545"/>
        <end position="590"/>
    </location>
</feature>
<evidence type="ECO:0000256" key="2">
    <source>
        <dbReference type="SAM" id="MobiDB-lite"/>
    </source>
</evidence>
<evidence type="ECO:0000313" key="4">
    <source>
        <dbReference type="Proteomes" id="UP000005408"/>
    </source>
</evidence>
<feature type="region of interest" description="Disordered" evidence="2">
    <location>
        <begin position="1036"/>
        <end position="1159"/>
    </location>
</feature>
<feature type="region of interest" description="Disordered" evidence="2">
    <location>
        <begin position="239"/>
        <end position="281"/>
    </location>
</feature>
<feature type="region of interest" description="Disordered" evidence="2">
    <location>
        <begin position="112"/>
        <end position="227"/>
    </location>
</feature>
<feature type="compositionally biased region" description="Basic and acidic residues" evidence="2">
    <location>
        <begin position="339"/>
        <end position="355"/>
    </location>
</feature>
<feature type="region of interest" description="Disordered" evidence="2">
    <location>
        <begin position="1234"/>
        <end position="1316"/>
    </location>
</feature>
<feature type="compositionally biased region" description="Basic and acidic residues" evidence="2">
    <location>
        <begin position="239"/>
        <end position="252"/>
    </location>
</feature>
<feature type="compositionally biased region" description="Basic and acidic residues" evidence="2">
    <location>
        <begin position="957"/>
        <end position="973"/>
    </location>
</feature>
<accession>A0A8W8N5E0</accession>
<feature type="compositionally biased region" description="Basic and acidic residues" evidence="2">
    <location>
        <begin position="1528"/>
        <end position="1538"/>
    </location>
</feature>
<sequence length="1561" mass="169305">MIGADYSYVMGNMVQVAGRMIIVQQIPRPHEECKALENKIIGMQSTIESLKEQIQDLKESHRESSGLRCRMCDHLQRLNEAYTNNIREKDRRIADLENQLFECTKNLSLEKTWTSSNNTPHKPRRQQKASLNTSLRSESPDSRSRNTPNKPNTVNKEAVTATIDNRSIESSLGESTKVNSEEKGPKLRLRTRKRNRYTEDPSPENKRQKIHSKDYTEEESSQLLVPETCDPDIIAVDHEESPGEEEGHHLIPDTEAGVEGTTSDSETDPDETVPPGSVEICPEPVSVGVPLNGSIDPVVQLSVLCDDSQSLKSYSKDYTEEESSQLLVAETCDSDIIAVDHEESPGEEEGHHLIPDTEAGVEGTTSDSESDPDETVPPGSVEICPEPVSVGVPLNGSIDPVVQLSVLCDDSQSLKSYSKDYTEEESSQLLVAETCDPDIIAVDHEESPGEEEGHHLIPDTEAGVEGTTSDSESDPDETVPPGSVEICPEPVSVGVPLNGSIDPVVQLSVLCDDSQSLKSYSKDYTEEESSQLLVPETCDPDIIAVDHEESPGEEEGHHLIPDTEAGVEGTTSDSESDPDETVPPGSVEICPEPVSVGVPLNGSIDPVVQLSVLCDDSQSLKSYSKDYTEEESSQLLVPETCDPDIIAVDHEESPGEEEGHHLIPDTEAGVEGTTSDSESDPDETVPPGSVKICPEPVSVGVPLNGSIDPVVQLSVLCDDSQSLKSYSKDYTEEESSQLLVPETCDPDIIAVDHEESPGEEEGHHLIPDTEAGVEGTTSDSESDPDETVPPGSVEICPEPVSVGVPLNGSIDPVVQLSVLCDDSQSLKSYSKDYTEEESSQLLVAETCDSDIIAVDHEESPGEEEGHHLIPDTEAGVEGTTSDSESDPDETVPPGSVKICPEPVSVGVPLNGSIDPVVQLSVLCDDSQSLKSYSKDYTEEESSQLLVPETCDPDIIAVDHEESPGEEEGHHLIPDTEAGVEGTTSDSESDPDETVPPGSVEICPEPVSVGVPLNGSIDPVVQLSVLCDDSQSLKSYSKDYTEEESSQLLVPETCDPDIIAMDHEESPGEEEGHHLIPDTEAGVEGTTSDSESDPGHEGTGNRYSLRSSLFSPSSEESDTILKSPRRKAADKKTGQCHSEEVKKKTSEKDSNSDKKLPLVEGCDGYIQSSPICQVYKKSNLESPDVNKTDAGVESDAESPLLLKINKNLDEKGAKEGSPAKSRLFAESIVSPVANSSLSKFRSLSQGSRQRGRLNQSKLSCSEERKRKSENGESWLNSTKPAVKDSPTLRQSTPSQVFMNVPTKPQPEKSTESDDIQEAIELSLRDQEKSSSEYADVDVAQKDNLSLFKRHITPMKCIKSAGNVLSFKKRKRKNRQTPIDCDPDETVPPGSVEICPEPASVGVPLNGSIDPVVQLSVLCDDSQSLKSDDLPDIEPYTEEDGAWNVESYTEIDRAENSSQIGNLTDFRIEDLRKAPNPLTSTYIDVENPPHGVEDGSLSVPCSAVLSSGKRKIIRIPDNSEDSNSESLMPNHDDSFDRVPGKEQPNFAHVDVVRKQDERRRLPV</sequence>
<feature type="compositionally biased region" description="Basic and acidic residues" evidence="2">
    <location>
        <begin position="751"/>
        <end position="767"/>
    </location>
</feature>
<keyword evidence="1" id="KW-0175">Coiled coil</keyword>
<evidence type="ECO:0000313" key="3">
    <source>
        <dbReference type="EnsemblMetazoa" id="G3962.1:cds"/>
    </source>
</evidence>
<feature type="compositionally biased region" description="Basic and acidic residues" evidence="2">
    <location>
        <begin position="648"/>
        <end position="664"/>
    </location>
</feature>
<dbReference type="EnsemblMetazoa" id="G3962.1">
    <property type="protein sequence ID" value="G3962.1:cds"/>
    <property type="gene ID" value="G3962"/>
</dbReference>
<feature type="compositionally biased region" description="Polar residues" evidence="2">
    <location>
        <begin position="1286"/>
        <end position="1296"/>
    </location>
</feature>
<feature type="compositionally biased region" description="Basic and acidic residues" evidence="2">
    <location>
        <begin position="1059"/>
        <end position="1076"/>
    </location>
</feature>
<feature type="region of interest" description="Disordered" evidence="2">
    <location>
        <begin position="1477"/>
        <end position="1496"/>
    </location>
</feature>
<feature type="region of interest" description="Disordered" evidence="2">
    <location>
        <begin position="751"/>
        <end position="796"/>
    </location>
</feature>
<feature type="compositionally biased region" description="Low complexity" evidence="2">
    <location>
        <begin position="1103"/>
        <end position="1113"/>
    </location>
</feature>
<keyword evidence="4" id="KW-1185">Reference proteome</keyword>
<feature type="compositionally biased region" description="Basic residues" evidence="2">
    <location>
        <begin position="186"/>
        <end position="195"/>
    </location>
</feature>